<protein>
    <submittedName>
        <fullName evidence="1">Uncharacterized protein</fullName>
    </submittedName>
</protein>
<evidence type="ECO:0000313" key="1">
    <source>
        <dbReference type="EMBL" id="KPJ21407.1"/>
    </source>
</evidence>
<dbReference type="EMBL" id="LADJ01043803">
    <property type="protein sequence ID" value="KPJ21407.1"/>
    <property type="molecule type" value="Genomic_DNA"/>
</dbReference>
<gene>
    <name evidence="1" type="ORF">RR48_00098</name>
</gene>
<feature type="non-terminal residue" evidence="1">
    <location>
        <position position="1"/>
    </location>
</feature>
<proteinExistence type="predicted"/>
<accession>A0A0N1PIT8</accession>
<reference evidence="1 2" key="1">
    <citation type="journal article" date="2015" name="Nat. Commun.">
        <title>Outbred genome sequencing and CRISPR/Cas9 gene editing in butterflies.</title>
        <authorList>
            <person name="Li X."/>
            <person name="Fan D."/>
            <person name="Zhang W."/>
            <person name="Liu G."/>
            <person name="Zhang L."/>
            <person name="Zhao L."/>
            <person name="Fang X."/>
            <person name="Chen L."/>
            <person name="Dong Y."/>
            <person name="Chen Y."/>
            <person name="Ding Y."/>
            <person name="Zhao R."/>
            <person name="Feng M."/>
            <person name="Zhu Y."/>
            <person name="Feng Y."/>
            <person name="Jiang X."/>
            <person name="Zhu D."/>
            <person name="Xiang H."/>
            <person name="Feng X."/>
            <person name="Li S."/>
            <person name="Wang J."/>
            <person name="Zhang G."/>
            <person name="Kronforst M.R."/>
            <person name="Wang W."/>
        </authorList>
    </citation>
    <scope>NUCLEOTIDE SEQUENCE [LARGE SCALE GENOMIC DNA]</scope>
    <source>
        <strain evidence="1">Ya'a_city_454_Pm</strain>
        <tissue evidence="1">Whole body</tissue>
    </source>
</reference>
<keyword evidence="2" id="KW-1185">Reference proteome</keyword>
<dbReference type="AlphaFoldDB" id="A0A0N1PIT8"/>
<comment type="caution">
    <text evidence="1">The sequence shown here is derived from an EMBL/GenBank/DDBJ whole genome shotgun (WGS) entry which is preliminary data.</text>
</comment>
<dbReference type="InParanoid" id="A0A0N1PIT8"/>
<sequence length="104" mass="11377">YRSCQRDIKDEDVEGCVSVGGAEVVVGGARSGARSGAWSEQHEARLRRHAARLKTETVALRALPTPPQLFTYHTDDEDGISKSGVSMVEMEAAVMMQVKLYIVL</sequence>
<dbReference type="Proteomes" id="UP000053240">
    <property type="component" value="Unassembled WGS sequence"/>
</dbReference>
<organism evidence="1 2">
    <name type="scientific">Papilio machaon</name>
    <name type="common">Old World swallowtail butterfly</name>
    <dbReference type="NCBI Taxonomy" id="76193"/>
    <lineage>
        <taxon>Eukaryota</taxon>
        <taxon>Metazoa</taxon>
        <taxon>Ecdysozoa</taxon>
        <taxon>Arthropoda</taxon>
        <taxon>Hexapoda</taxon>
        <taxon>Insecta</taxon>
        <taxon>Pterygota</taxon>
        <taxon>Neoptera</taxon>
        <taxon>Endopterygota</taxon>
        <taxon>Lepidoptera</taxon>
        <taxon>Glossata</taxon>
        <taxon>Ditrysia</taxon>
        <taxon>Papilionoidea</taxon>
        <taxon>Papilionidae</taxon>
        <taxon>Papilioninae</taxon>
        <taxon>Papilio</taxon>
    </lineage>
</organism>
<evidence type="ECO:0000313" key="2">
    <source>
        <dbReference type="Proteomes" id="UP000053240"/>
    </source>
</evidence>
<name>A0A0N1PIT8_PAPMA</name>